<evidence type="ECO:0000256" key="2">
    <source>
        <dbReference type="ARBA" id="ARBA00022448"/>
    </source>
</evidence>
<keyword evidence="4 7" id="KW-0812">Transmembrane</keyword>
<feature type="transmembrane region" description="Helical" evidence="7">
    <location>
        <begin position="204"/>
        <end position="227"/>
    </location>
</feature>
<comment type="caution">
    <text evidence="10">The sequence shown here is derived from an EMBL/GenBank/DDBJ whole genome shotgun (WGS) entry which is preliminary data.</text>
</comment>
<evidence type="ECO:0000313" key="10">
    <source>
        <dbReference type="EMBL" id="GAA4430137.1"/>
    </source>
</evidence>
<keyword evidence="3" id="KW-1003">Cell membrane</keyword>
<evidence type="ECO:0000313" key="11">
    <source>
        <dbReference type="Proteomes" id="UP001500622"/>
    </source>
</evidence>
<keyword evidence="2 7" id="KW-0813">Transport</keyword>
<comment type="subcellular location">
    <subcellularLocation>
        <location evidence="1 7">Cell membrane</location>
        <topology evidence="1 7">Multi-pass membrane protein</topology>
    </subcellularLocation>
</comment>
<evidence type="ECO:0000256" key="7">
    <source>
        <dbReference type="RuleBase" id="RU363032"/>
    </source>
</evidence>
<feature type="transmembrane region" description="Helical" evidence="7">
    <location>
        <begin position="264"/>
        <end position="283"/>
    </location>
</feature>
<sequence length="297" mass="33284">MSDTATATAPARPGAATTGRDRRARGDSPWTRRRVMLLILGLVIGLLTVFPIVWMVSGSFKGPAEVNSVDLIPAEPTVENFRYVFTQVPFLRYMWNSFFVSATITVIALWFHSMAAYALARLKFRGRETVFLLIFSTLLVSLPVILIPMFIVVRTLGMVDSYAGLIIPAIFNAFGIFLLRQFYVSLPAELEEAALVDGASYWRIYRSVILPLSRPILAALAVFFFLANWNSFVWPLTITSDPNLRVVQLGIATFQQQYASDWNYVLAASTVAALPTLLIFFFFQRQIVESIKTAGFK</sequence>
<dbReference type="RefSeq" id="WP_345217553.1">
    <property type="nucleotide sequence ID" value="NZ_BAABGN010000013.1"/>
</dbReference>
<dbReference type="PANTHER" id="PTHR43744">
    <property type="entry name" value="ABC TRANSPORTER PERMEASE PROTEIN MG189-RELATED-RELATED"/>
    <property type="match status" value="1"/>
</dbReference>
<dbReference type="Gene3D" id="1.10.3720.10">
    <property type="entry name" value="MetI-like"/>
    <property type="match status" value="1"/>
</dbReference>
<evidence type="ECO:0000256" key="1">
    <source>
        <dbReference type="ARBA" id="ARBA00004651"/>
    </source>
</evidence>
<keyword evidence="6 7" id="KW-0472">Membrane</keyword>
<keyword evidence="5 7" id="KW-1133">Transmembrane helix</keyword>
<evidence type="ECO:0000256" key="4">
    <source>
        <dbReference type="ARBA" id="ARBA00022692"/>
    </source>
</evidence>
<organism evidence="10 11">
    <name type="scientific">Georgenia halophila</name>
    <dbReference type="NCBI Taxonomy" id="620889"/>
    <lineage>
        <taxon>Bacteria</taxon>
        <taxon>Bacillati</taxon>
        <taxon>Actinomycetota</taxon>
        <taxon>Actinomycetes</taxon>
        <taxon>Micrococcales</taxon>
        <taxon>Bogoriellaceae</taxon>
        <taxon>Georgenia</taxon>
    </lineage>
</organism>
<protein>
    <submittedName>
        <fullName evidence="10">Carbohydrate ABC transporter permease</fullName>
    </submittedName>
</protein>
<dbReference type="Pfam" id="PF00528">
    <property type="entry name" value="BPD_transp_1"/>
    <property type="match status" value="1"/>
</dbReference>
<accession>A0ABP8LKS4</accession>
<dbReference type="CDD" id="cd06261">
    <property type="entry name" value="TM_PBP2"/>
    <property type="match status" value="1"/>
</dbReference>
<reference evidence="11" key="1">
    <citation type="journal article" date="2019" name="Int. J. Syst. Evol. Microbiol.">
        <title>The Global Catalogue of Microorganisms (GCM) 10K type strain sequencing project: providing services to taxonomists for standard genome sequencing and annotation.</title>
        <authorList>
            <consortium name="The Broad Institute Genomics Platform"/>
            <consortium name="The Broad Institute Genome Sequencing Center for Infectious Disease"/>
            <person name="Wu L."/>
            <person name="Ma J."/>
        </authorList>
    </citation>
    <scope>NUCLEOTIDE SEQUENCE [LARGE SCALE GENOMIC DNA]</scope>
    <source>
        <strain evidence="11">JCM 17810</strain>
    </source>
</reference>
<proteinExistence type="inferred from homology"/>
<feature type="region of interest" description="Disordered" evidence="8">
    <location>
        <begin position="1"/>
        <end position="27"/>
    </location>
</feature>
<dbReference type="PROSITE" id="PS50928">
    <property type="entry name" value="ABC_TM1"/>
    <property type="match status" value="1"/>
</dbReference>
<dbReference type="InterPro" id="IPR000515">
    <property type="entry name" value="MetI-like"/>
</dbReference>
<evidence type="ECO:0000256" key="3">
    <source>
        <dbReference type="ARBA" id="ARBA00022475"/>
    </source>
</evidence>
<dbReference type="EMBL" id="BAABGN010000013">
    <property type="protein sequence ID" value="GAA4430137.1"/>
    <property type="molecule type" value="Genomic_DNA"/>
</dbReference>
<feature type="domain" description="ABC transmembrane type-1" evidence="9">
    <location>
        <begin position="94"/>
        <end position="283"/>
    </location>
</feature>
<evidence type="ECO:0000256" key="8">
    <source>
        <dbReference type="SAM" id="MobiDB-lite"/>
    </source>
</evidence>
<evidence type="ECO:0000256" key="5">
    <source>
        <dbReference type="ARBA" id="ARBA00022989"/>
    </source>
</evidence>
<gene>
    <name evidence="10" type="ORF">GCM10023169_33170</name>
</gene>
<feature type="transmembrane region" description="Helical" evidence="7">
    <location>
        <begin position="35"/>
        <end position="56"/>
    </location>
</feature>
<name>A0ABP8LKS4_9MICO</name>
<evidence type="ECO:0000256" key="6">
    <source>
        <dbReference type="ARBA" id="ARBA00023136"/>
    </source>
</evidence>
<feature type="compositionally biased region" description="Low complexity" evidence="8">
    <location>
        <begin position="1"/>
        <end position="18"/>
    </location>
</feature>
<dbReference type="Proteomes" id="UP001500622">
    <property type="component" value="Unassembled WGS sequence"/>
</dbReference>
<feature type="transmembrane region" description="Helical" evidence="7">
    <location>
        <begin position="98"/>
        <end position="119"/>
    </location>
</feature>
<keyword evidence="11" id="KW-1185">Reference proteome</keyword>
<dbReference type="PANTHER" id="PTHR43744:SF12">
    <property type="entry name" value="ABC TRANSPORTER PERMEASE PROTEIN MG189-RELATED"/>
    <property type="match status" value="1"/>
</dbReference>
<dbReference type="InterPro" id="IPR035906">
    <property type="entry name" value="MetI-like_sf"/>
</dbReference>
<dbReference type="SUPFAM" id="SSF161098">
    <property type="entry name" value="MetI-like"/>
    <property type="match status" value="1"/>
</dbReference>
<comment type="similarity">
    <text evidence="7">Belongs to the binding-protein-dependent transport system permease family.</text>
</comment>
<feature type="transmembrane region" description="Helical" evidence="7">
    <location>
        <begin position="131"/>
        <end position="156"/>
    </location>
</feature>
<evidence type="ECO:0000259" key="9">
    <source>
        <dbReference type="PROSITE" id="PS50928"/>
    </source>
</evidence>
<feature type="transmembrane region" description="Helical" evidence="7">
    <location>
        <begin position="162"/>
        <end position="183"/>
    </location>
</feature>